<organism evidence="4 5">
    <name type="scientific">Thlaspi arvense</name>
    <name type="common">Field penny-cress</name>
    <dbReference type="NCBI Taxonomy" id="13288"/>
    <lineage>
        <taxon>Eukaryota</taxon>
        <taxon>Viridiplantae</taxon>
        <taxon>Streptophyta</taxon>
        <taxon>Embryophyta</taxon>
        <taxon>Tracheophyta</taxon>
        <taxon>Spermatophyta</taxon>
        <taxon>Magnoliopsida</taxon>
        <taxon>eudicotyledons</taxon>
        <taxon>Gunneridae</taxon>
        <taxon>Pentapetalae</taxon>
        <taxon>rosids</taxon>
        <taxon>malvids</taxon>
        <taxon>Brassicales</taxon>
        <taxon>Brassicaceae</taxon>
        <taxon>Thlaspideae</taxon>
        <taxon>Thlaspi</taxon>
    </lineage>
</organism>
<evidence type="ECO:0000256" key="1">
    <source>
        <dbReference type="ARBA" id="ARBA00009670"/>
    </source>
</evidence>
<evidence type="ECO:0000259" key="3">
    <source>
        <dbReference type="Pfam" id="PF03109"/>
    </source>
</evidence>
<dbReference type="PANTHER" id="PTHR10566">
    <property type="entry name" value="CHAPERONE-ACTIVITY OF BC1 COMPLEX CABC1 -RELATED"/>
    <property type="match status" value="1"/>
</dbReference>
<dbReference type="InterPro" id="IPR004147">
    <property type="entry name" value="ABC1_dom"/>
</dbReference>
<dbReference type="Proteomes" id="UP000836841">
    <property type="component" value="Chromosome 2"/>
</dbReference>
<name>A0AAU9RPN3_THLAR</name>
<keyword evidence="5" id="KW-1185">Reference proteome</keyword>
<reference evidence="4 5" key="1">
    <citation type="submission" date="2022-03" db="EMBL/GenBank/DDBJ databases">
        <authorList>
            <person name="Nunn A."/>
            <person name="Chopra R."/>
            <person name="Nunn A."/>
            <person name="Contreras Garrido A."/>
        </authorList>
    </citation>
    <scope>NUCLEOTIDE SEQUENCE [LARGE SCALE GENOMIC DNA]</scope>
</reference>
<accession>A0AAU9RPN3</accession>
<dbReference type="EMBL" id="OU466858">
    <property type="protein sequence ID" value="CAH2044386.1"/>
    <property type="molecule type" value="Genomic_DNA"/>
</dbReference>
<dbReference type="AlphaFoldDB" id="A0AAU9RPN3"/>
<proteinExistence type="inferred from homology"/>
<sequence>FYVDEVVAIVVALRDDKTIDFKPGGYISRGRDNELPRRTTAWISPYYLQHRTYSTGFTSVHGGIPTAEYAKLRRESLETEFGHALGAYSSKSFSAVYRFGPFLALYRAAIISFYVVKLAFWQLFEQDMRKRAVKLGQALSTRPDILPSIYCQELSKLQDQIPPFPTTVAMRCIEEQLGAPVSKLFADISPKPVAAASLGQVYKG</sequence>
<comment type="similarity">
    <text evidence="1">Belongs to the protein kinase superfamily. ADCK protein kinase family.</text>
</comment>
<evidence type="ECO:0000313" key="4">
    <source>
        <dbReference type="EMBL" id="CAH2044386.1"/>
    </source>
</evidence>
<keyword evidence="2" id="KW-0472">Membrane</keyword>
<dbReference type="PANTHER" id="PTHR10566:SF124">
    <property type="entry name" value="PROTEIN KINASE SUPERFAMILY PROTEIN"/>
    <property type="match status" value="1"/>
</dbReference>
<evidence type="ECO:0000256" key="2">
    <source>
        <dbReference type="SAM" id="Phobius"/>
    </source>
</evidence>
<protein>
    <recommendedName>
        <fullName evidence="3">ABC1 atypical kinase-like domain-containing protein</fullName>
    </recommendedName>
</protein>
<gene>
    <name evidence="4" type="ORF">TAV2_LOCUS6213</name>
</gene>
<feature type="domain" description="ABC1 atypical kinase-like" evidence="3">
    <location>
        <begin position="156"/>
        <end position="204"/>
    </location>
</feature>
<evidence type="ECO:0000313" key="5">
    <source>
        <dbReference type="Proteomes" id="UP000836841"/>
    </source>
</evidence>
<keyword evidence="2" id="KW-1133">Transmembrane helix</keyword>
<feature type="transmembrane region" description="Helical" evidence="2">
    <location>
        <begin position="104"/>
        <end position="124"/>
    </location>
</feature>
<dbReference type="Pfam" id="PF03109">
    <property type="entry name" value="ABC1"/>
    <property type="match status" value="1"/>
</dbReference>
<feature type="non-terminal residue" evidence="4">
    <location>
        <position position="204"/>
    </location>
</feature>
<dbReference type="InterPro" id="IPR050154">
    <property type="entry name" value="UbiB_kinase"/>
</dbReference>
<keyword evidence="2" id="KW-0812">Transmembrane</keyword>